<sequence>MGKLSLRSIIILTIPTLFWVVGLLFSNIWWQENILSVTAIPFLFYCLALILTLFLRNTLQFIFCLPFLLLWGYVHPLDNSSSLPLCPQTLKVFQYNLRYENPNLDPLFYYLQQYPHHLLVFQETTPEHGSMLKEALKAQYPYQFGGQPRIGYPSGQLVLSQYPLFNMKTIATQAGHQIIHGVWHPPKYKPIELYTAHPPSPRNAQLWAERNALLETLNNLVEDYLDTDNASPAQLIVGDFNLSSTSERYQALFGGFKSNPVSSWPNWSGLRQYLTIAIDHLWAHYPLEICEREALINMAGSDHRPIVTYLTMHRSDQPK</sequence>
<keyword evidence="1" id="KW-0472">Membrane</keyword>
<proteinExistence type="predicted"/>
<dbReference type="InterPro" id="IPR036691">
    <property type="entry name" value="Endo/exonu/phosph_ase_sf"/>
</dbReference>
<keyword evidence="3" id="KW-0269">Exonuclease</keyword>
<feature type="domain" description="Endonuclease/exonuclease/phosphatase" evidence="2">
    <location>
        <begin position="94"/>
        <end position="303"/>
    </location>
</feature>
<dbReference type="GO" id="GO:0004519">
    <property type="term" value="F:endonuclease activity"/>
    <property type="evidence" value="ECO:0007669"/>
    <property type="project" value="UniProtKB-KW"/>
</dbReference>
<keyword evidence="3" id="KW-0378">Hydrolase</keyword>
<feature type="transmembrane region" description="Helical" evidence="1">
    <location>
        <begin position="34"/>
        <end position="54"/>
    </location>
</feature>
<keyword evidence="1" id="KW-0812">Transmembrane</keyword>
<feature type="transmembrane region" description="Helical" evidence="1">
    <location>
        <begin position="9"/>
        <end position="28"/>
    </location>
</feature>
<dbReference type="Gene3D" id="3.60.10.10">
    <property type="entry name" value="Endonuclease/exonuclease/phosphatase"/>
    <property type="match status" value="1"/>
</dbReference>
<dbReference type="SUPFAM" id="SSF56219">
    <property type="entry name" value="DNase I-like"/>
    <property type="match status" value="1"/>
</dbReference>
<name>A0A2T3LDN5_9GAMM</name>
<evidence type="ECO:0000313" key="4">
    <source>
        <dbReference type="Proteomes" id="UP000241803"/>
    </source>
</evidence>
<keyword evidence="1" id="KW-1133">Transmembrane helix</keyword>
<dbReference type="Pfam" id="PF03372">
    <property type="entry name" value="Exo_endo_phos"/>
    <property type="match status" value="1"/>
</dbReference>
<gene>
    <name evidence="3" type="ORF">C9J47_02620</name>
</gene>
<protein>
    <submittedName>
        <fullName evidence="3">Endonuclease/exonuclease/phosphatase family protein</fullName>
    </submittedName>
</protein>
<dbReference type="Proteomes" id="UP000241803">
    <property type="component" value="Unassembled WGS sequence"/>
</dbReference>
<dbReference type="AlphaFoldDB" id="A0A2T3LDN5"/>
<keyword evidence="4" id="KW-1185">Reference proteome</keyword>
<comment type="caution">
    <text evidence="3">The sequence shown here is derived from an EMBL/GenBank/DDBJ whole genome shotgun (WGS) entry which is preliminary data.</text>
</comment>
<dbReference type="GO" id="GO:0004527">
    <property type="term" value="F:exonuclease activity"/>
    <property type="evidence" value="ECO:0007669"/>
    <property type="project" value="UniProtKB-KW"/>
</dbReference>
<evidence type="ECO:0000259" key="2">
    <source>
        <dbReference type="Pfam" id="PF03372"/>
    </source>
</evidence>
<dbReference type="InterPro" id="IPR005135">
    <property type="entry name" value="Endo/exonuclease/phosphatase"/>
</dbReference>
<keyword evidence="3" id="KW-0255">Endonuclease</keyword>
<evidence type="ECO:0000313" key="3">
    <source>
        <dbReference type="EMBL" id="PSV49478.1"/>
    </source>
</evidence>
<organism evidence="3 4">
    <name type="scientific">Photobacterium indicum</name>
    <dbReference type="NCBI Taxonomy" id="81447"/>
    <lineage>
        <taxon>Bacteria</taxon>
        <taxon>Pseudomonadati</taxon>
        <taxon>Pseudomonadota</taxon>
        <taxon>Gammaproteobacteria</taxon>
        <taxon>Vibrionales</taxon>
        <taxon>Vibrionaceae</taxon>
        <taxon>Photobacterium</taxon>
    </lineage>
</organism>
<accession>A0A2T3LDN5</accession>
<reference evidence="3 4" key="1">
    <citation type="submission" date="2018-03" db="EMBL/GenBank/DDBJ databases">
        <title>Whole genome sequencing of Histamine producing bacteria.</title>
        <authorList>
            <person name="Butler K."/>
        </authorList>
    </citation>
    <scope>NUCLEOTIDE SEQUENCE [LARGE SCALE GENOMIC DNA]</scope>
    <source>
        <strain evidence="3 4">ATCC 19614</strain>
    </source>
</reference>
<evidence type="ECO:0000256" key="1">
    <source>
        <dbReference type="SAM" id="Phobius"/>
    </source>
</evidence>
<dbReference type="EMBL" id="PYOC01000001">
    <property type="protein sequence ID" value="PSV49478.1"/>
    <property type="molecule type" value="Genomic_DNA"/>
</dbReference>
<keyword evidence="3" id="KW-0540">Nuclease</keyword>